<sequence>MSSPFIGLQVKLTLHSQPGSSLHAKILSIDAAANTLTVQKSDGSTSTLNRADIASITASSAATPSADSSSNVKLAKKTAPAPAQPDTSASVPPVSRTDAATPSKMLQQQQKVAGSPKPKSKPVAAAAPASAFVDPAIMSYNRSNLTDHQPTQSAPASHLTAPLPTGNLSRSSTPSHSPRPKAAAPAASKSAKKKAQNGGGNTASRGSSPAIPPAALTDDFDFSAGLAAFDKKRIWDEIRSADNTDPASLLVSHNRIAGAPGPLIRGPNGVGPANSVSTPDRGRGTQRDGQQKLRPNEMVCSPSPDRETTPEQATRAMTPPSPSVQHKPPILTTTNAKAAAPPASVPGPPSVPVSAPAAPVTSSATSHPAGKPSYQELEEKIKRLEAELALARRRNVLLEELAGLGLGVNARTGESASYAVQTPSASVSQPTVHNTLGSDANGNSATPAAASASAGSSTAQPAAEPFVDPAILSTTRDMSSMSLGTSFAEQNQVAPRSSTPLALNAALAAAGFPSLDGALASDSASASARSTPSLPAAQVGTAAQTSKPAVREQPVFGHLVDSPVLTLLFPTAAIQHSALARMEAFYESDSSSKRYLSLQEARDERICRNYQGFNFPVFEGVKVWLQAMSAAVNSSASGTAGGERWWSEHCNDEERQVLDVLVDVGAIAADEGVNGQTNGAASADAKVTYVISTTASQANSTLPHELLHALYFLSPSYRSFVSSQWDSLTSSARKAIETDMGLRKYSPAVFQDEFQAYLAEGFGTEKEFGNKTAGECKPIAEELRARVPQEWNKLGFNLHGKEDRWESVKWETLDRFAAAQKAAKKQAKNSASPASKEKAGKKKIKK</sequence>
<protein>
    <recommendedName>
        <fullName evidence="3">DFDF domain-containing protein</fullName>
    </recommendedName>
</protein>
<evidence type="ECO:0000313" key="5">
    <source>
        <dbReference type="Proteomes" id="UP000246740"/>
    </source>
</evidence>
<feature type="compositionally biased region" description="Basic and acidic residues" evidence="2">
    <location>
        <begin position="280"/>
        <end position="295"/>
    </location>
</feature>
<feature type="coiled-coil region" evidence="1">
    <location>
        <begin position="374"/>
        <end position="401"/>
    </location>
</feature>
<gene>
    <name evidence="4" type="ORF">BCV70DRAFT_199775</name>
</gene>
<dbReference type="InterPro" id="IPR025762">
    <property type="entry name" value="DFDF"/>
</dbReference>
<feature type="compositionally biased region" description="Low complexity" evidence="2">
    <location>
        <begin position="169"/>
        <end position="189"/>
    </location>
</feature>
<accession>A0A317XQC0</accession>
<dbReference type="GO" id="GO:0031087">
    <property type="term" value="P:deadenylation-independent decapping of nuclear-transcribed mRNA"/>
    <property type="evidence" value="ECO:0007669"/>
    <property type="project" value="TreeGrafter"/>
</dbReference>
<dbReference type="GO" id="GO:0003729">
    <property type="term" value="F:mRNA binding"/>
    <property type="evidence" value="ECO:0007669"/>
    <property type="project" value="TreeGrafter"/>
</dbReference>
<feature type="region of interest" description="Disordered" evidence="2">
    <location>
        <begin position="526"/>
        <end position="548"/>
    </location>
</feature>
<evidence type="ECO:0000256" key="2">
    <source>
        <dbReference type="SAM" id="MobiDB-lite"/>
    </source>
</evidence>
<name>A0A317XQC0_9BASI</name>
<feature type="compositionally biased region" description="Polar residues" evidence="2">
    <location>
        <begin position="98"/>
        <end position="110"/>
    </location>
</feature>
<dbReference type="PROSITE" id="PS51512">
    <property type="entry name" value="DFDF"/>
    <property type="match status" value="1"/>
</dbReference>
<feature type="compositionally biased region" description="Low complexity" evidence="2">
    <location>
        <begin position="111"/>
        <end position="127"/>
    </location>
</feature>
<evidence type="ECO:0000256" key="1">
    <source>
        <dbReference type="SAM" id="Coils"/>
    </source>
</evidence>
<feature type="region of interest" description="Disordered" evidence="2">
    <location>
        <begin position="58"/>
        <end position="127"/>
    </location>
</feature>
<dbReference type="SMART" id="SM01199">
    <property type="entry name" value="FDF"/>
    <property type="match status" value="1"/>
</dbReference>
<dbReference type="STRING" id="1882483.A0A317XQC0"/>
<feature type="compositionally biased region" description="Polar residues" evidence="2">
    <location>
        <begin position="143"/>
        <end position="155"/>
    </location>
</feature>
<organism evidence="4 5">
    <name type="scientific">Testicularia cyperi</name>
    <dbReference type="NCBI Taxonomy" id="1882483"/>
    <lineage>
        <taxon>Eukaryota</taxon>
        <taxon>Fungi</taxon>
        <taxon>Dikarya</taxon>
        <taxon>Basidiomycota</taxon>
        <taxon>Ustilaginomycotina</taxon>
        <taxon>Ustilaginomycetes</taxon>
        <taxon>Ustilaginales</taxon>
        <taxon>Anthracoideaceae</taxon>
        <taxon>Testicularia</taxon>
    </lineage>
</organism>
<dbReference type="InterPro" id="IPR019050">
    <property type="entry name" value="FDF_dom"/>
</dbReference>
<proteinExistence type="predicted"/>
<feature type="compositionally biased region" description="Low complexity" evidence="2">
    <location>
        <begin position="58"/>
        <end position="70"/>
    </location>
</feature>
<feature type="compositionally biased region" description="Polar residues" evidence="2">
    <location>
        <begin position="421"/>
        <end position="438"/>
    </location>
</feature>
<reference evidence="4 5" key="1">
    <citation type="journal article" date="2018" name="Mol. Biol. Evol.">
        <title>Broad Genomic Sampling Reveals a Smut Pathogenic Ancestry of the Fungal Clade Ustilaginomycotina.</title>
        <authorList>
            <person name="Kijpornyongpan T."/>
            <person name="Mondo S.J."/>
            <person name="Barry K."/>
            <person name="Sandor L."/>
            <person name="Lee J."/>
            <person name="Lipzen A."/>
            <person name="Pangilinan J."/>
            <person name="LaButti K."/>
            <person name="Hainaut M."/>
            <person name="Henrissat B."/>
            <person name="Grigoriev I.V."/>
            <person name="Spatafora J.W."/>
            <person name="Aime M.C."/>
        </authorList>
    </citation>
    <scope>NUCLEOTIDE SEQUENCE [LARGE SCALE GENOMIC DNA]</scope>
    <source>
        <strain evidence="4 5">MCA 3645</strain>
    </source>
</reference>
<evidence type="ECO:0000259" key="3">
    <source>
        <dbReference type="PROSITE" id="PS51512"/>
    </source>
</evidence>
<feature type="compositionally biased region" description="Low complexity" evidence="2">
    <location>
        <begin position="440"/>
        <end position="463"/>
    </location>
</feature>
<evidence type="ECO:0000313" key="4">
    <source>
        <dbReference type="EMBL" id="PWZ00495.1"/>
    </source>
</evidence>
<feature type="region of interest" description="Disordered" evidence="2">
    <location>
        <begin position="421"/>
        <end position="464"/>
    </location>
</feature>
<dbReference type="InParanoid" id="A0A317XQC0"/>
<dbReference type="Proteomes" id="UP000246740">
    <property type="component" value="Unassembled WGS sequence"/>
</dbReference>
<feature type="compositionally biased region" description="Low complexity" evidence="2">
    <location>
        <begin position="526"/>
        <end position="537"/>
    </location>
</feature>
<dbReference type="PANTHER" id="PTHR13612:SF0">
    <property type="entry name" value="ENHANCER OF MRNA-DECAPPING PROTEIN 3"/>
    <property type="match status" value="1"/>
</dbReference>
<dbReference type="GO" id="GO:0000932">
    <property type="term" value="C:P-body"/>
    <property type="evidence" value="ECO:0007669"/>
    <property type="project" value="TreeGrafter"/>
</dbReference>
<keyword evidence="1" id="KW-0175">Coiled coil</keyword>
<dbReference type="PANTHER" id="PTHR13612">
    <property type="entry name" value="ENHANCER OF MRNA-DECAPPING PROTEIN 3"/>
    <property type="match status" value="1"/>
</dbReference>
<feature type="region of interest" description="Disordered" evidence="2">
    <location>
        <begin position="821"/>
        <end position="846"/>
    </location>
</feature>
<feature type="region of interest" description="Disordered" evidence="2">
    <location>
        <begin position="143"/>
        <end position="214"/>
    </location>
</feature>
<dbReference type="GO" id="GO:0033962">
    <property type="term" value="P:P-body assembly"/>
    <property type="evidence" value="ECO:0007669"/>
    <property type="project" value="TreeGrafter"/>
</dbReference>
<keyword evidence="5" id="KW-1185">Reference proteome</keyword>
<dbReference type="AlphaFoldDB" id="A0A317XQC0"/>
<feature type="region of interest" description="Disordered" evidence="2">
    <location>
        <begin position="259"/>
        <end position="373"/>
    </location>
</feature>
<feature type="domain" description="DFDF" evidence="3">
    <location>
        <begin position="208"/>
        <end position="244"/>
    </location>
</feature>
<dbReference type="Pfam" id="PF09532">
    <property type="entry name" value="FDF"/>
    <property type="match status" value="1"/>
</dbReference>
<feature type="compositionally biased region" description="Low complexity" evidence="2">
    <location>
        <begin position="352"/>
        <end position="369"/>
    </location>
</feature>
<dbReference type="OrthoDB" id="10030313at2759"/>
<dbReference type="EMBL" id="KZ819192">
    <property type="protein sequence ID" value="PWZ00495.1"/>
    <property type="molecule type" value="Genomic_DNA"/>
</dbReference>